<dbReference type="AlphaFoldDB" id="A0AAW2D180"/>
<reference evidence="2 3" key="1">
    <citation type="submission" date="2024-01" db="EMBL/GenBank/DDBJ databases">
        <title>A telomere-to-telomere, gap-free genome of sweet tea (Lithocarpus litseifolius).</title>
        <authorList>
            <person name="Zhou J."/>
        </authorList>
    </citation>
    <scope>NUCLEOTIDE SEQUENCE [LARGE SCALE GENOMIC DNA]</scope>
    <source>
        <strain evidence="2">Zhou-2022a</strain>
        <tissue evidence="2">Leaf</tissue>
    </source>
</reference>
<accession>A0AAW2D180</accession>
<dbReference type="InterPro" id="IPR019557">
    <property type="entry name" value="AminoTfrase-like_pln_mobile"/>
</dbReference>
<dbReference type="PANTHER" id="PTHR46033:SF8">
    <property type="entry name" value="PROTEIN MAINTENANCE OF MERISTEMS-LIKE"/>
    <property type="match status" value="1"/>
</dbReference>
<gene>
    <name evidence="2" type="ORF">SO802_011638</name>
</gene>
<dbReference type="EMBL" id="JAZDWU010000004">
    <property type="protein sequence ID" value="KAL0004077.1"/>
    <property type="molecule type" value="Genomic_DNA"/>
</dbReference>
<organism evidence="2 3">
    <name type="scientific">Lithocarpus litseifolius</name>
    <dbReference type="NCBI Taxonomy" id="425828"/>
    <lineage>
        <taxon>Eukaryota</taxon>
        <taxon>Viridiplantae</taxon>
        <taxon>Streptophyta</taxon>
        <taxon>Embryophyta</taxon>
        <taxon>Tracheophyta</taxon>
        <taxon>Spermatophyta</taxon>
        <taxon>Magnoliopsida</taxon>
        <taxon>eudicotyledons</taxon>
        <taxon>Gunneridae</taxon>
        <taxon>Pentapetalae</taxon>
        <taxon>rosids</taxon>
        <taxon>fabids</taxon>
        <taxon>Fagales</taxon>
        <taxon>Fagaceae</taxon>
        <taxon>Lithocarpus</taxon>
    </lineage>
</organism>
<dbReference type="Proteomes" id="UP001459277">
    <property type="component" value="Unassembled WGS sequence"/>
</dbReference>
<proteinExistence type="predicted"/>
<dbReference type="Pfam" id="PF10536">
    <property type="entry name" value="PMD"/>
    <property type="match status" value="2"/>
</dbReference>
<evidence type="ECO:0000259" key="1">
    <source>
        <dbReference type="Pfam" id="PF10536"/>
    </source>
</evidence>
<evidence type="ECO:0000313" key="2">
    <source>
        <dbReference type="EMBL" id="KAL0004077.1"/>
    </source>
</evidence>
<feature type="domain" description="Aminotransferase-like plant mobile" evidence="1">
    <location>
        <begin position="275"/>
        <end position="361"/>
    </location>
</feature>
<protein>
    <recommendedName>
        <fullName evidence="1">Aminotransferase-like plant mobile domain-containing protein</fullName>
    </recommendedName>
</protein>
<dbReference type="InterPro" id="IPR044824">
    <property type="entry name" value="MAIN-like"/>
</dbReference>
<keyword evidence="3" id="KW-1185">Reference proteome</keyword>
<sequence length="379" mass="43844">MLAESVRKNLGKETSPWWVFLQEPMSAVSASMATTNIDEIEAVWPRPFDDSMLTLQAQHQSDAIWNGWLKHNTKSNCYVLNSILHMDLGALTYRNHIEEFTNLKPMVDDRVVDITKGVGLEGLLRTSGREIDHRLITALVEQWRLKTHTFHMPHGEVTITLQDVEVLLGLPIDGKAVTWSIEKVWKQVCQDFLGFSVPDDNTKELQGQRIVIKRLFEQVVFPLPPNAEEDQLHKYARCYMLALLGDTIFMDKSNDRVHLMKDVDIDPLVLDCRWLWVPNKKNRPSNVFLHRYREQIVSKLPDQVVWQPYEAELCDLLAYCVAGRAMWMATMPIVCFHLVEKHTSDRVVRQFRMVQEIPQPINTDVVLHRINLRGKVSVS</sequence>
<dbReference type="GO" id="GO:0010073">
    <property type="term" value="P:meristem maintenance"/>
    <property type="evidence" value="ECO:0007669"/>
    <property type="project" value="InterPro"/>
</dbReference>
<comment type="caution">
    <text evidence="2">The sequence shown here is derived from an EMBL/GenBank/DDBJ whole genome shotgun (WGS) entry which is preliminary data.</text>
</comment>
<name>A0AAW2D180_9ROSI</name>
<evidence type="ECO:0000313" key="3">
    <source>
        <dbReference type="Proteomes" id="UP001459277"/>
    </source>
</evidence>
<dbReference type="PANTHER" id="PTHR46033">
    <property type="entry name" value="PROTEIN MAIN-LIKE 2"/>
    <property type="match status" value="1"/>
</dbReference>
<feature type="domain" description="Aminotransferase-like plant mobile" evidence="1">
    <location>
        <begin position="122"/>
        <end position="259"/>
    </location>
</feature>